<dbReference type="Pfam" id="PF00662">
    <property type="entry name" value="Proton_antipo_N"/>
    <property type="match status" value="1"/>
</dbReference>
<feature type="domain" description="MrpA C-terminal/MbhD" evidence="15">
    <location>
        <begin position="605"/>
        <end position="668"/>
    </location>
</feature>
<evidence type="ECO:0000256" key="1">
    <source>
        <dbReference type="ARBA" id="ARBA00004651"/>
    </source>
</evidence>
<accession>A0A177IR12</accession>
<dbReference type="PRINTS" id="PR01434">
    <property type="entry name" value="NADHDHGNASE5"/>
</dbReference>
<gene>
    <name evidence="17" type="ORF">AYJ05_06705</name>
</gene>
<feature type="region of interest" description="Disordered" evidence="10">
    <location>
        <begin position="940"/>
        <end position="1019"/>
    </location>
</feature>
<dbReference type="RefSeq" id="WP_066838694.1">
    <property type="nucleotide sequence ID" value="NZ_LSTQ01000008.1"/>
</dbReference>
<dbReference type="InterPro" id="IPR046806">
    <property type="entry name" value="MrpA_C/MbhE"/>
</dbReference>
<evidence type="ECO:0000256" key="11">
    <source>
        <dbReference type="SAM" id="Phobius"/>
    </source>
</evidence>
<evidence type="ECO:0000256" key="3">
    <source>
        <dbReference type="ARBA" id="ARBA00022449"/>
    </source>
</evidence>
<dbReference type="InterPro" id="IPR001750">
    <property type="entry name" value="ND/Mrp_TM"/>
</dbReference>
<feature type="transmembrane region" description="Helical" evidence="11">
    <location>
        <begin position="318"/>
        <end position="342"/>
    </location>
</feature>
<feature type="transmembrane region" description="Helical" evidence="11">
    <location>
        <begin position="198"/>
        <end position="215"/>
    </location>
</feature>
<sequence length="1019" mass="110059">MLILLLALIAATLCAPFLIHTLDRPAFGILALVPAGGFIWVVQQLVQGNLDHKASIEWMPAAHLNLDFRLDGLAALFSLIILGVGALVLVYCWGYFDTVPRRLNLFGAEMIGFATAMYGLVISDSLLLMYVFWEITSVLSFLLVAYYGERASSRRSATQALMVTAAGGLAMLVGIIILGRQTGVWQFSEITNYDGWAQTPYVTVALCLILAGALTKSANIPFHFWLPGAMAAPTPVSAYLHSAAMVKAGIYLVARLAPEFNGVSAWHLVVIPIGLATMLMGGWMALKQIDLKLVLAYGTVSQLGFITSIMAIGSREAMLAALALTFAHSLFKATLFMIVGAIDHATGTREIPKLSGLARKEPFIFGLAILSALSMAGIPPLFGFVTKEAVIDSVMNEPLLIGMPRNLMLIAIILGSVFTMAYALRFLWGAFATKGGATSEAVEKMHKIEPILWIAPTVLTALTVFFGLFPKFMSDPINQHLNHLYGTEGSDLSLWHGFNLALGISAVIILAGCLLHWQRHLLKPFQGEYAALGNADNAYDAVLVGLRNLSLRITANTQRGSLQLNLTTIFVCLILLPTFAIIFGDLTNVRMIVAENPWQFFAAFIIIAAALGSTITHNRLSGVIIVGITGYGLSFIFALHGAPDLALTQLLVETIIMVLFMLVLRKMPPNTEWRGEPRHNRMRAWLAIGVGLLTVILTMFAVNARTEESISIHMPDLAKEIGHGANAVNVLLVDIRAWDTFGEITVLVIAATGVASLIYRTQSFTRESRRPTLRATGRRWLAAGVETEQQLNRSLMVDVSTRVLFPSMIALSLYFFFTGHNAPGGGFAGGLVAALAFILRYLAGGRAELEEALPIDGGRIMGAGLFFAIAAALGPMLWGLPPLASAYGTIDIPLVGSVSLPSALVFDLGVYLVVIGLTMHILHSLGGKLDEEEEIRKQRARDRARSLARKNRQRKARVKAAATARTTSPMPSSSTSEAPTDTTGTAEIDMPTEVPPRKEGPDSPSSPNGQNTNNDGKEK</sequence>
<dbReference type="AlphaFoldDB" id="A0A177IR12"/>
<dbReference type="PANTHER" id="PTHR43373">
    <property type="entry name" value="NA(+)/H(+) ANTIPORTER SUBUNIT"/>
    <property type="match status" value="1"/>
</dbReference>
<evidence type="ECO:0000256" key="2">
    <source>
        <dbReference type="ARBA" id="ARBA00022448"/>
    </source>
</evidence>
<evidence type="ECO:0000259" key="14">
    <source>
        <dbReference type="Pfam" id="PF04039"/>
    </source>
</evidence>
<evidence type="ECO:0000313" key="17">
    <source>
        <dbReference type="EMBL" id="OAH30425.1"/>
    </source>
</evidence>
<evidence type="ECO:0000259" key="16">
    <source>
        <dbReference type="Pfam" id="PF20501"/>
    </source>
</evidence>
<feature type="transmembrane region" description="Helical" evidence="11">
    <location>
        <begin position="799"/>
        <end position="817"/>
    </location>
</feature>
<proteinExistence type="predicted"/>
<feature type="transmembrane region" description="Helical" evidence="11">
    <location>
        <begin position="160"/>
        <end position="178"/>
    </location>
</feature>
<evidence type="ECO:0000259" key="13">
    <source>
        <dbReference type="Pfam" id="PF00662"/>
    </source>
</evidence>
<feature type="transmembrane region" description="Helical" evidence="11">
    <location>
        <begin position="493"/>
        <end position="517"/>
    </location>
</feature>
<keyword evidence="4" id="KW-1003">Cell membrane</keyword>
<dbReference type="PANTHER" id="PTHR43373:SF1">
    <property type="entry name" value="NA(+)_H(+) ANTIPORTER SUBUNIT A"/>
    <property type="match status" value="1"/>
</dbReference>
<evidence type="ECO:0000256" key="5">
    <source>
        <dbReference type="ARBA" id="ARBA00022692"/>
    </source>
</evidence>
<feature type="compositionally biased region" description="Low complexity" evidence="10">
    <location>
        <begin position="959"/>
        <end position="980"/>
    </location>
</feature>
<dbReference type="STRING" id="1705.CA21670_10920"/>
<dbReference type="GO" id="GO:0006811">
    <property type="term" value="P:monoatomic ion transport"/>
    <property type="evidence" value="ECO:0007669"/>
    <property type="project" value="UniProtKB-KW"/>
</dbReference>
<evidence type="ECO:0000256" key="8">
    <source>
        <dbReference type="ARBA" id="ARBA00023136"/>
    </source>
</evidence>
<dbReference type="NCBIfam" id="NF009284">
    <property type="entry name" value="PRK12644.1"/>
    <property type="match status" value="1"/>
</dbReference>
<reference evidence="18" key="1">
    <citation type="submission" date="2016-02" db="EMBL/GenBank/DDBJ databases">
        <authorList>
            <person name="Kaur G."/>
            <person name="Nair G.R."/>
            <person name="Mayilraj S."/>
        </authorList>
    </citation>
    <scope>NUCLEOTIDE SEQUENCE [LARGE SCALE GENOMIC DNA]</scope>
    <source>
        <strain evidence="18">GA-15</strain>
    </source>
</reference>
<feature type="domain" description="NADH-Ubiquinone oxidoreductase (complex I) chain 5 N-terminal" evidence="13">
    <location>
        <begin position="58"/>
        <end position="97"/>
    </location>
</feature>
<evidence type="ECO:0000259" key="15">
    <source>
        <dbReference type="Pfam" id="PF13244"/>
    </source>
</evidence>
<keyword evidence="18" id="KW-1185">Reference proteome</keyword>
<evidence type="ECO:0000259" key="12">
    <source>
        <dbReference type="Pfam" id="PF00361"/>
    </source>
</evidence>
<feature type="compositionally biased region" description="Polar residues" evidence="10">
    <location>
        <begin position="1003"/>
        <end position="1019"/>
    </location>
</feature>
<feature type="transmembrane region" description="Helical" evidence="11">
    <location>
        <begin position="451"/>
        <end position="473"/>
    </location>
</feature>
<dbReference type="GO" id="GO:0015297">
    <property type="term" value="F:antiporter activity"/>
    <property type="evidence" value="ECO:0007669"/>
    <property type="project" value="UniProtKB-KW"/>
</dbReference>
<keyword evidence="8 11" id="KW-0472">Membrane</keyword>
<dbReference type="Pfam" id="PF20501">
    <property type="entry name" value="MbhE"/>
    <property type="match status" value="1"/>
</dbReference>
<keyword evidence="6 11" id="KW-1133">Transmembrane helix</keyword>
<keyword evidence="2" id="KW-0813">Transport</keyword>
<keyword evidence="5 9" id="KW-0812">Transmembrane</keyword>
<feature type="domain" description="Na+/H+ antiporter MnhB subunit-related protein" evidence="14">
    <location>
        <begin position="797"/>
        <end position="919"/>
    </location>
</feature>
<dbReference type="InterPro" id="IPR042106">
    <property type="entry name" value="Nuo/plastoQ_OxRdtase_6_NuoJ"/>
</dbReference>
<dbReference type="Pfam" id="PF00361">
    <property type="entry name" value="Proton_antipo_M"/>
    <property type="match status" value="1"/>
</dbReference>
<feature type="domain" description="NADH:quinone oxidoreductase/Mrp antiporter transmembrane" evidence="12">
    <location>
        <begin position="123"/>
        <end position="398"/>
    </location>
</feature>
<dbReference type="Gene3D" id="1.20.120.1200">
    <property type="entry name" value="NADH-ubiquinone/plastoquinone oxidoreductase chain 6, subunit NuoJ"/>
    <property type="match status" value="1"/>
</dbReference>
<feature type="transmembrane region" description="Helical" evidence="11">
    <location>
        <begin position="127"/>
        <end position="148"/>
    </location>
</feature>
<comment type="subcellular location">
    <subcellularLocation>
        <location evidence="1">Cell membrane</location>
        <topology evidence="1">Multi-pass membrane protein</topology>
    </subcellularLocation>
    <subcellularLocation>
        <location evidence="9">Membrane</location>
        <topology evidence="9">Multi-pass membrane protein</topology>
    </subcellularLocation>
</comment>
<feature type="transmembrane region" description="Helical" evidence="11">
    <location>
        <begin position="103"/>
        <end position="121"/>
    </location>
</feature>
<name>A0A177IR12_9CORY</name>
<feature type="transmembrane region" description="Helical" evidence="11">
    <location>
        <begin position="293"/>
        <end position="312"/>
    </location>
</feature>
<feature type="transmembrane region" description="Helical" evidence="11">
    <location>
        <begin position="684"/>
        <end position="704"/>
    </location>
</feature>
<dbReference type="GO" id="GO:0005886">
    <property type="term" value="C:plasma membrane"/>
    <property type="evidence" value="ECO:0007669"/>
    <property type="project" value="UniProtKB-SubCell"/>
</dbReference>
<protein>
    <submittedName>
        <fullName evidence="17">Na+/H+ antiporter subunit A</fullName>
    </submittedName>
</protein>
<evidence type="ECO:0000256" key="7">
    <source>
        <dbReference type="ARBA" id="ARBA00023065"/>
    </source>
</evidence>
<dbReference type="Pfam" id="PF04039">
    <property type="entry name" value="MnhB"/>
    <property type="match status" value="1"/>
</dbReference>
<feature type="compositionally biased region" description="Basic residues" evidence="10">
    <location>
        <begin position="946"/>
        <end position="958"/>
    </location>
</feature>
<dbReference type="EMBL" id="LSTQ01000008">
    <property type="protein sequence ID" value="OAH30425.1"/>
    <property type="molecule type" value="Genomic_DNA"/>
</dbReference>
<feature type="transmembrane region" description="Helical" evidence="11">
    <location>
        <begin position="740"/>
        <end position="759"/>
    </location>
</feature>
<keyword evidence="3" id="KW-0050">Antiport</keyword>
<comment type="caution">
    <text evidence="17">The sequence shown here is derived from an EMBL/GenBank/DDBJ whole genome shotgun (WGS) entry which is preliminary data.</text>
</comment>
<feature type="transmembrane region" description="Helical" evidence="11">
    <location>
        <begin position="562"/>
        <end position="584"/>
    </location>
</feature>
<evidence type="ECO:0000256" key="4">
    <source>
        <dbReference type="ARBA" id="ARBA00022475"/>
    </source>
</evidence>
<dbReference type="Pfam" id="PF13244">
    <property type="entry name" value="MbhD"/>
    <property type="match status" value="1"/>
</dbReference>
<feature type="transmembrane region" description="Helical" evidence="11">
    <location>
        <begin position="363"/>
        <end position="386"/>
    </location>
</feature>
<feature type="transmembrane region" description="Helical" evidence="11">
    <location>
        <begin position="900"/>
        <end position="922"/>
    </location>
</feature>
<dbReference type="InterPro" id="IPR050616">
    <property type="entry name" value="CPA3_Na-H_Antiporter_A"/>
</dbReference>
<feature type="transmembrane region" description="Helical" evidence="11">
    <location>
        <begin position="406"/>
        <end position="431"/>
    </location>
</feature>
<keyword evidence="7" id="KW-0406">Ion transport</keyword>
<evidence type="ECO:0000256" key="6">
    <source>
        <dbReference type="ARBA" id="ARBA00022989"/>
    </source>
</evidence>
<feature type="transmembrane region" description="Helical" evidence="11">
    <location>
        <begin position="73"/>
        <end position="96"/>
    </location>
</feature>
<organism evidence="17 18">
    <name type="scientific">Corynebacterium stationis</name>
    <dbReference type="NCBI Taxonomy" id="1705"/>
    <lineage>
        <taxon>Bacteria</taxon>
        <taxon>Bacillati</taxon>
        <taxon>Actinomycetota</taxon>
        <taxon>Actinomycetes</taxon>
        <taxon>Mycobacteriales</taxon>
        <taxon>Corynebacteriaceae</taxon>
        <taxon>Corynebacterium</taxon>
    </lineage>
</organism>
<dbReference type="InterPro" id="IPR001516">
    <property type="entry name" value="Proton_antipo_N"/>
</dbReference>
<feature type="transmembrane region" description="Helical" evidence="11">
    <location>
        <begin position="266"/>
        <end position="286"/>
    </location>
</feature>
<dbReference type="Proteomes" id="UP000076947">
    <property type="component" value="Unassembled WGS sequence"/>
</dbReference>
<feature type="transmembrane region" description="Helical" evidence="11">
    <location>
        <begin position="823"/>
        <end position="842"/>
    </location>
</feature>
<dbReference type="OrthoDB" id="9811798at2"/>
<feature type="transmembrane region" description="Helical" evidence="11">
    <location>
        <begin position="620"/>
        <end position="639"/>
    </location>
</feature>
<feature type="transmembrane region" description="Helical" evidence="11">
    <location>
        <begin position="596"/>
        <end position="613"/>
    </location>
</feature>
<feature type="transmembrane region" description="Helical" evidence="11">
    <location>
        <begin position="645"/>
        <end position="664"/>
    </location>
</feature>
<feature type="domain" description="MrpA C-terminal/MbhE" evidence="16">
    <location>
        <begin position="684"/>
        <end position="762"/>
    </location>
</feature>
<feature type="transmembrane region" description="Helical" evidence="11">
    <location>
        <begin position="863"/>
        <end position="880"/>
    </location>
</feature>
<dbReference type="InterPro" id="IPR007182">
    <property type="entry name" value="MnhB"/>
</dbReference>
<evidence type="ECO:0000256" key="10">
    <source>
        <dbReference type="SAM" id="MobiDB-lite"/>
    </source>
</evidence>
<dbReference type="InterPro" id="IPR025383">
    <property type="entry name" value="MrpA_C/MbhD"/>
</dbReference>
<evidence type="ECO:0000256" key="9">
    <source>
        <dbReference type="RuleBase" id="RU000320"/>
    </source>
</evidence>
<evidence type="ECO:0000313" key="18">
    <source>
        <dbReference type="Proteomes" id="UP000076947"/>
    </source>
</evidence>